<evidence type="ECO:0008006" key="7">
    <source>
        <dbReference type="Google" id="ProtNLM"/>
    </source>
</evidence>
<comment type="caution">
    <text evidence="5">The sequence shown here is derived from an EMBL/GenBank/DDBJ whole genome shotgun (WGS) entry which is preliminary data.</text>
</comment>
<dbReference type="GO" id="GO:0000977">
    <property type="term" value="F:RNA polymerase II transcription regulatory region sequence-specific DNA binding"/>
    <property type="evidence" value="ECO:0007669"/>
    <property type="project" value="TreeGrafter"/>
</dbReference>
<evidence type="ECO:0000313" key="5">
    <source>
        <dbReference type="EMBL" id="KAJ1687537.1"/>
    </source>
</evidence>
<evidence type="ECO:0000313" key="6">
    <source>
        <dbReference type="Proteomes" id="UP001151287"/>
    </source>
</evidence>
<keyword evidence="4" id="KW-0175">Coiled coil</keyword>
<dbReference type="OrthoDB" id="752507at2759"/>
<evidence type="ECO:0000256" key="4">
    <source>
        <dbReference type="SAM" id="Coils"/>
    </source>
</evidence>
<keyword evidence="3" id="KW-0804">Transcription</keyword>
<reference evidence="5" key="1">
    <citation type="journal article" date="2022" name="Cell">
        <title>Repeat-based holocentromeres influence genome architecture and karyotype evolution.</title>
        <authorList>
            <person name="Hofstatter P.G."/>
            <person name="Thangavel G."/>
            <person name="Lux T."/>
            <person name="Neumann P."/>
            <person name="Vondrak T."/>
            <person name="Novak P."/>
            <person name="Zhang M."/>
            <person name="Costa L."/>
            <person name="Castellani M."/>
            <person name="Scott A."/>
            <person name="Toegelov H."/>
            <person name="Fuchs J."/>
            <person name="Mata-Sucre Y."/>
            <person name="Dias Y."/>
            <person name="Vanzela A.L.L."/>
            <person name="Huettel B."/>
            <person name="Almeida C.C.S."/>
            <person name="Simkova H."/>
            <person name="Souza G."/>
            <person name="Pedrosa-Harand A."/>
            <person name="Macas J."/>
            <person name="Mayer K.F.X."/>
            <person name="Houben A."/>
            <person name="Marques A."/>
        </authorList>
    </citation>
    <scope>NUCLEOTIDE SEQUENCE</scope>
    <source>
        <strain evidence="5">RhyBre1mFocal</strain>
    </source>
</reference>
<evidence type="ECO:0000256" key="2">
    <source>
        <dbReference type="ARBA" id="ARBA00023015"/>
    </source>
</evidence>
<dbReference type="PANTHER" id="PTHR13935">
    <property type="entry name" value="ACHAETE-SCUTE TRANSCRIPTION FACTOR-RELATED"/>
    <property type="match status" value="1"/>
</dbReference>
<dbReference type="SUPFAM" id="SSF47459">
    <property type="entry name" value="HLH, helix-loop-helix DNA-binding domain"/>
    <property type="match status" value="1"/>
</dbReference>
<dbReference type="Proteomes" id="UP001151287">
    <property type="component" value="Unassembled WGS sequence"/>
</dbReference>
<sequence length="154" mass="17543">MESSGCAPPKPDRKTVEKNRRIYMKSLYSKLDSLLPNPTKDGIALTVPDQIIEAADYITELRERVEKLRERKRQLISLGSHNSTLTKLLPNIEVQEISDGLKSVKTTIDFRTNEVGFYKMIQLLDEEGVEVLSAYLPASKSEGSVRYTHFLLRM</sequence>
<keyword evidence="2" id="KW-0805">Transcription regulation</keyword>
<gene>
    <name evidence="5" type="ORF">LUZ63_018927</name>
</gene>
<feature type="coiled-coil region" evidence="4">
    <location>
        <begin position="51"/>
        <end position="78"/>
    </location>
</feature>
<dbReference type="InterPro" id="IPR036638">
    <property type="entry name" value="HLH_DNA-bd_sf"/>
</dbReference>
<dbReference type="GO" id="GO:0046983">
    <property type="term" value="F:protein dimerization activity"/>
    <property type="evidence" value="ECO:0007669"/>
    <property type="project" value="InterPro"/>
</dbReference>
<evidence type="ECO:0000256" key="3">
    <source>
        <dbReference type="ARBA" id="ARBA00023163"/>
    </source>
</evidence>
<dbReference type="AlphaFoldDB" id="A0A9Q0HIB5"/>
<evidence type="ECO:0000256" key="1">
    <source>
        <dbReference type="ARBA" id="ARBA00005510"/>
    </source>
</evidence>
<accession>A0A9Q0HIB5</accession>
<dbReference type="GO" id="GO:0000981">
    <property type="term" value="F:DNA-binding transcription factor activity, RNA polymerase II-specific"/>
    <property type="evidence" value="ECO:0007669"/>
    <property type="project" value="TreeGrafter"/>
</dbReference>
<name>A0A9Q0HIB5_9POAL</name>
<proteinExistence type="inferred from homology"/>
<dbReference type="Gene3D" id="4.10.280.10">
    <property type="entry name" value="Helix-loop-helix DNA-binding domain"/>
    <property type="match status" value="1"/>
</dbReference>
<protein>
    <recommendedName>
        <fullName evidence="7">BHLH domain-containing protein</fullName>
    </recommendedName>
</protein>
<comment type="similarity">
    <text evidence="1">Belongs to the bHLH protein family.</text>
</comment>
<dbReference type="EMBL" id="JAMQYH010000005">
    <property type="protein sequence ID" value="KAJ1687537.1"/>
    <property type="molecule type" value="Genomic_DNA"/>
</dbReference>
<dbReference type="GO" id="GO:0090575">
    <property type="term" value="C:RNA polymerase II transcription regulator complex"/>
    <property type="evidence" value="ECO:0007669"/>
    <property type="project" value="TreeGrafter"/>
</dbReference>
<keyword evidence="6" id="KW-1185">Reference proteome</keyword>
<dbReference type="PANTHER" id="PTHR13935:SF46">
    <property type="entry name" value="TRANSCRIPTION FACTOR BHLH167-RELATED"/>
    <property type="match status" value="1"/>
</dbReference>
<dbReference type="InterPro" id="IPR015660">
    <property type="entry name" value="MASH1/Ascl1a-like"/>
</dbReference>
<organism evidence="5 6">
    <name type="scientific">Rhynchospora breviuscula</name>
    <dbReference type="NCBI Taxonomy" id="2022672"/>
    <lineage>
        <taxon>Eukaryota</taxon>
        <taxon>Viridiplantae</taxon>
        <taxon>Streptophyta</taxon>
        <taxon>Embryophyta</taxon>
        <taxon>Tracheophyta</taxon>
        <taxon>Spermatophyta</taxon>
        <taxon>Magnoliopsida</taxon>
        <taxon>Liliopsida</taxon>
        <taxon>Poales</taxon>
        <taxon>Cyperaceae</taxon>
        <taxon>Cyperoideae</taxon>
        <taxon>Rhynchosporeae</taxon>
        <taxon>Rhynchospora</taxon>
    </lineage>
</organism>